<dbReference type="Gene3D" id="3.40.50.300">
    <property type="entry name" value="P-loop containing nucleotide triphosphate hydrolases"/>
    <property type="match status" value="2"/>
</dbReference>
<dbReference type="PANTHER" id="PTHR47396">
    <property type="entry name" value="TYPE I RESTRICTION ENZYME ECOKI R PROTEIN"/>
    <property type="match status" value="1"/>
</dbReference>
<dbReference type="PROSITE" id="PS51192">
    <property type="entry name" value="HELICASE_ATP_BIND_1"/>
    <property type="match status" value="1"/>
</dbReference>
<proteinExistence type="predicted"/>
<gene>
    <name evidence="2" type="ORF">MM415B02293_0009</name>
</gene>
<evidence type="ECO:0000313" key="2">
    <source>
        <dbReference type="EMBL" id="QJA85013.1"/>
    </source>
</evidence>
<dbReference type="GO" id="GO:0016787">
    <property type="term" value="F:hydrolase activity"/>
    <property type="evidence" value="ECO:0007669"/>
    <property type="project" value="InterPro"/>
</dbReference>
<dbReference type="PANTHER" id="PTHR47396:SF1">
    <property type="entry name" value="ATP-DEPENDENT HELICASE IRC3-RELATED"/>
    <property type="match status" value="1"/>
</dbReference>
<evidence type="ECO:0000259" key="1">
    <source>
        <dbReference type="PROSITE" id="PS51192"/>
    </source>
</evidence>
<dbReference type="SUPFAM" id="SSF52540">
    <property type="entry name" value="P-loop containing nucleoside triphosphate hydrolases"/>
    <property type="match status" value="1"/>
</dbReference>
<dbReference type="Pfam" id="PF00271">
    <property type="entry name" value="Helicase_C"/>
    <property type="match status" value="1"/>
</dbReference>
<dbReference type="InterPro" id="IPR027417">
    <property type="entry name" value="P-loop_NTPase"/>
</dbReference>
<dbReference type="GO" id="GO:0003677">
    <property type="term" value="F:DNA binding"/>
    <property type="evidence" value="ECO:0007669"/>
    <property type="project" value="InterPro"/>
</dbReference>
<dbReference type="GO" id="GO:0005524">
    <property type="term" value="F:ATP binding"/>
    <property type="evidence" value="ECO:0007669"/>
    <property type="project" value="InterPro"/>
</dbReference>
<dbReference type="InterPro" id="IPR001650">
    <property type="entry name" value="Helicase_C-like"/>
</dbReference>
<dbReference type="Pfam" id="PF04851">
    <property type="entry name" value="ResIII"/>
    <property type="match status" value="1"/>
</dbReference>
<dbReference type="InterPro" id="IPR014001">
    <property type="entry name" value="Helicase_ATP-bd"/>
</dbReference>
<name>A0A6M3KSA6_9ZZZZ</name>
<dbReference type="SMART" id="SM00490">
    <property type="entry name" value="HELICc"/>
    <property type="match status" value="1"/>
</dbReference>
<protein>
    <submittedName>
        <fullName evidence="2">Putative type III restriction enzyme</fullName>
    </submittedName>
</protein>
<accession>A0A6M3KSA6</accession>
<dbReference type="InterPro" id="IPR050742">
    <property type="entry name" value="Helicase_Restrict-Modif_Enz"/>
</dbReference>
<feature type="domain" description="Helicase ATP-binding" evidence="1">
    <location>
        <begin position="1"/>
        <end position="144"/>
    </location>
</feature>
<dbReference type="EMBL" id="MT142548">
    <property type="protein sequence ID" value="QJA85013.1"/>
    <property type="molecule type" value="Genomic_DNA"/>
</dbReference>
<reference evidence="2" key="1">
    <citation type="submission" date="2020-03" db="EMBL/GenBank/DDBJ databases">
        <title>The deep terrestrial virosphere.</title>
        <authorList>
            <person name="Holmfeldt K."/>
            <person name="Nilsson E."/>
            <person name="Simone D."/>
            <person name="Lopez-Fernandez M."/>
            <person name="Wu X."/>
            <person name="de Brujin I."/>
            <person name="Lundin D."/>
            <person name="Andersson A."/>
            <person name="Bertilsson S."/>
            <person name="Dopson M."/>
        </authorList>
    </citation>
    <scope>NUCLEOTIDE SEQUENCE</scope>
    <source>
        <strain evidence="2">MM415B02293</strain>
    </source>
</reference>
<dbReference type="InterPro" id="IPR006935">
    <property type="entry name" value="Helicase/UvrB_N"/>
</dbReference>
<dbReference type="GO" id="GO:0005829">
    <property type="term" value="C:cytosol"/>
    <property type="evidence" value="ECO:0007669"/>
    <property type="project" value="TreeGrafter"/>
</dbReference>
<sequence length="507" mass="57582">MIASAIKRWRDGYPEFRCAIIAHRRELVEQNYDEFCRIYYGNDFSLSNEVGIFCAALKRRDYDADILFASIDSIYRRAGDFEPFDVIMVDEAHRIPPKGEGKYLTFLQESRRFNKNLRVIGWTATPFRMGCGPICHRDHLLNEICYEVGVRELIEQGYLCNLRSKVGTITPDTSEVKRNHNGDYITNSLSEAVNRTDIVRSAVREAVSIIISECRKSAIFFCVDIEHCKSVSGELGRIGIFSPVVTSKTDAYTRQQIAGDFKNGKLHAVCNVNVYTEGFNATCTDCIVLLRPTLSKGLFSQACGRGLRMHDNKRDCLILDFAGCIDEHGPIDTLDAGGTVMAVCGRCRESFSKAVKKCPICGWVIPKQEMEKLEQKERERKMHGDKPSSKSILSTEPSIYKVDDVYVSRHKKDGSPDSLLVQYRCGLETFREWICLDHSGFAEQKARMWWARIFGDKSLKKLPPVGRRVDYALSMLILRLAILDKTETVTVVREGKYTKITGYNMKA</sequence>
<organism evidence="2">
    <name type="scientific">viral metagenome</name>
    <dbReference type="NCBI Taxonomy" id="1070528"/>
    <lineage>
        <taxon>unclassified sequences</taxon>
        <taxon>metagenomes</taxon>
        <taxon>organismal metagenomes</taxon>
    </lineage>
</organism>
<dbReference type="AlphaFoldDB" id="A0A6M3KSA6"/>